<dbReference type="GO" id="GO:0005840">
    <property type="term" value="C:ribosome"/>
    <property type="evidence" value="ECO:0007669"/>
    <property type="project" value="UniProtKB-KW"/>
</dbReference>
<dbReference type="GO" id="GO:0005737">
    <property type="term" value="C:cytoplasm"/>
    <property type="evidence" value="ECO:0007669"/>
    <property type="project" value="UniProtKB-ARBA"/>
</dbReference>
<dbReference type="AlphaFoldDB" id="A0A1F7HFM7"/>
<keyword evidence="3 4" id="KW-0687">Ribonucleoprotein</keyword>
<dbReference type="SUPFAM" id="SSF54736">
    <property type="entry name" value="ClpS-like"/>
    <property type="match status" value="1"/>
</dbReference>
<dbReference type="GO" id="GO:0003729">
    <property type="term" value="F:mRNA binding"/>
    <property type="evidence" value="ECO:0007669"/>
    <property type="project" value="TreeGrafter"/>
</dbReference>
<proteinExistence type="inferred from homology"/>
<sequence length="135" mass="14347">MAEEIKLASKLEKIAKEIEGLTALELADLAKYMEDKFGVTSAPISAPAQTGPATGGVEGEPQEEKSTFNVVLAEAGANKLAVIKAVREIDQNLGLMEAKKLVESAPKEILKEAKKETAEEAKKKLEAAGAKVELK</sequence>
<dbReference type="PANTHER" id="PTHR45987">
    <property type="entry name" value="39S RIBOSOMAL PROTEIN L12"/>
    <property type="match status" value="1"/>
</dbReference>
<keyword evidence="5" id="KW-0175">Coiled coil</keyword>
<comment type="similarity">
    <text evidence="1 4">Belongs to the bacterial ribosomal protein bL12 family.</text>
</comment>
<dbReference type="NCBIfam" id="TIGR00855">
    <property type="entry name" value="L12"/>
    <property type="match status" value="1"/>
</dbReference>
<accession>A0A1F7HFM7</accession>
<feature type="coiled-coil region" evidence="5">
    <location>
        <begin position="107"/>
        <end position="135"/>
    </location>
</feature>
<evidence type="ECO:0000256" key="5">
    <source>
        <dbReference type="SAM" id="Coils"/>
    </source>
</evidence>
<dbReference type="InterPro" id="IPR008932">
    <property type="entry name" value="Ribosomal_bL12_oligo"/>
</dbReference>
<evidence type="ECO:0000313" key="10">
    <source>
        <dbReference type="Proteomes" id="UP000177199"/>
    </source>
</evidence>
<reference evidence="9 10" key="1">
    <citation type="journal article" date="2016" name="Nat. Commun.">
        <title>Thousands of microbial genomes shed light on interconnected biogeochemical processes in an aquifer system.</title>
        <authorList>
            <person name="Anantharaman K."/>
            <person name="Brown C.T."/>
            <person name="Hug L.A."/>
            <person name="Sharon I."/>
            <person name="Castelle C.J."/>
            <person name="Probst A.J."/>
            <person name="Thomas B.C."/>
            <person name="Singh A."/>
            <person name="Wilkins M.J."/>
            <person name="Karaoz U."/>
            <person name="Brodie E.L."/>
            <person name="Williams K.H."/>
            <person name="Hubbard S.S."/>
            <person name="Banfield J.F."/>
        </authorList>
    </citation>
    <scope>NUCLEOTIDE SEQUENCE [LARGE SCALE GENOMIC DNA]</scope>
</reference>
<organism evidence="9 10">
    <name type="scientific">Candidatus Roizmanbacteria bacterium RIFCSPHIGHO2_12_FULL_33_9</name>
    <dbReference type="NCBI Taxonomy" id="1802045"/>
    <lineage>
        <taxon>Bacteria</taxon>
        <taxon>Candidatus Roizmaniibacteriota</taxon>
    </lineage>
</organism>
<dbReference type="Pfam" id="PF16320">
    <property type="entry name" value="Ribosomal_L12_N"/>
    <property type="match status" value="1"/>
</dbReference>
<comment type="caution">
    <text evidence="9">The sequence shown here is derived from an EMBL/GenBank/DDBJ whole genome shotgun (WGS) entry which is preliminary data.</text>
</comment>
<evidence type="ECO:0000256" key="1">
    <source>
        <dbReference type="ARBA" id="ARBA00007197"/>
    </source>
</evidence>
<dbReference type="Proteomes" id="UP000177199">
    <property type="component" value="Unassembled WGS sequence"/>
</dbReference>
<protein>
    <recommendedName>
        <fullName evidence="4">Large ribosomal subunit protein bL12</fullName>
    </recommendedName>
</protein>
<dbReference type="InterPro" id="IPR000206">
    <property type="entry name" value="Ribosomal_bL12"/>
</dbReference>
<evidence type="ECO:0000313" key="9">
    <source>
        <dbReference type="EMBL" id="OGK30039.1"/>
    </source>
</evidence>
<evidence type="ECO:0000256" key="3">
    <source>
        <dbReference type="ARBA" id="ARBA00023274"/>
    </source>
</evidence>
<dbReference type="InterPro" id="IPR014719">
    <property type="entry name" value="Ribosomal_bL12_C/ClpS-like"/>
</dbReference>
<gene>
    <name evidence="4" type="primary">rplL</name>
    <name evidence="9" type="ORF">A3F29_03380</name>
</gene>
<dbReference type="GO" id="GO:0003735">
    <property type="term" value="F:structural constituent of ribosome"/>
    <property type="evidence" value="ECO:0007669"/>
    <property type="project" value="InterPro"/>
</dbReference>
<feature type="domain" description="Large ribosomal subunit protein bL12 oligomerization" evidence="8">
    <location>
        <begin position="10"/>
        <end position="53"/>
    </location>
</feature>
<dbReference type="Pfam" id="PF00542">
    <property type="entry name" value="Ribosomal_L12"/>
    <property type="match status" value="1"/>
</dbReference>
<evidence type="ECO:0000256" key="6">
    <source>
        <dbReference type="SAM" id="MobiDB-lite"/>
    </source>
</evidence>
<dbReference type="SUPFAM" id="SSF48300">
    <property type="entry name" value="Ribosomal protein L7/12, oligomerisation (N-terminal) domain"/>
    <property type="match status" value="1"/>
</dbReference>
<dbReference type="FunFam" id="3.30.1390.10:FF:000001">
    <property type="entry name" value="50S ribosomal protein L7/L12"/>
    <property type="match status" value="1"/>
</dbReference>
<comment type="subunit">
    <text evidence="4">Homodimer. Part of the ribosomal stalk of the 50S ribosomal subunit. Forms a multimeric L10(L12)X complex, where L10 forms an elongated spine to which 2 to 4 L12 dimers bind in a sequential fashion. Binds GTP-bound translation factors.</text>
</comment>
<dbReference type="Gene3D" id="3.30.1390.10">
    <property type="match status" value="1"/>
</dbReference>
<evidence type="ECO:0000256" key="2">
    <source>
        <dbReference type="ARBA" id="ARBA00022980"/>
    </source>
</evidence>
<comment type="function">
    <text evidence="4">Forms part of the ribosomal stalk which helps the ribosome interact with GTP-bound translation factors. Is thus essential for accurate translation.</text>
</comment>
<evidence type="ECO:0000259" key="7">
    <source>
        <dbReference type="Pfam" id="PF00542"/>
    </source>
</evidence>
<feature type="domain" description="Large ribosomal subunit protein bL12 C-terminal" evidence="7">
    <location>
        <begin position="68"/>
        <end position="135"/>
    </location>
</feature>
<dbReference type="Gene3D" id="1.20.5.710">
    <property type="entry name" value="Single helix bin"/>
    <property type="match status" value="1"/>
</dbReference>
<dbReference type="InterPro" id="IPR036235">
    <property type="entry name" value="Ribosomal_bL12_oligo_N_sf"/>
</dbReference>
<evidence type="ECO:0000259" key="8">
    <source>
        <dbReference type="Pfam" id="PF16320"/>
    </source>
</evidence>
<keyword evidence="2 4" id="KW-0689">Ribosomal protein</keyword>
<name>A0A1F7HFM7_9BACT</name>
<dbReference type="GO" id="GO:0006412">
    <property type="term" value="P:translation"/>
    <property type="evidence" value="ECO:0007669"/>
    <property type="project" value="UniProtKB-UniRule"/>
</dbReference>
<dbReference type="PANTHER" id="PTHR45987:SF4">
    <property type="entry name" value="LARGE RIBOSOMAL SUBUNIT PROTEIN BL12M"/>
    <property type="match status" value="1"/>
</dbReference>
<dbReference type="InterPro" id="IPR013823">
    <property type="entry name" value="Ribosomal_bL12_C"/>
</dbReference>
<feature type="region of interest" description="Disordered" evidence="6">
    <location>
        <begin position="42"/>
        <end position="65"/>
    </location>
</feature>
<dbReference type="GO" id="GO:1990904">
    <property type="term" value="C:ribonucleoprotein complex"/>
    <property type="evidence" value="ECO:0007669"/>
    <property type="project" value="UniProtKB-KW"/>
</dbReference>
<dbReference type="EMBL" id="MFZV01000053">
    <property type="protein sequence ID" value="OGK30039.1"/>
    <property type="molecule type" value="Genomic_DNA"/>
</dbReference>
<dbReference type="HAMAP" id="MF_00368">
    <property type="entry name" value="Ribosomal_bL12"/>
    <property type="match status" value="1"/>
</dbReference>
<evidence type="ECO:0000256" key="4">
    <source>
        <dbReference type="HAMAP-Rule" id="MF_00368"/>
    </source>
</evidence>